<dbReference type="EMBL" id="OIVN01001254">
    <property type="protein sequence ID" value="SPC91789.1"/>
    <property type="molecule type" value="Genomic_DNA"/>
</dbReference>
<reference evidence="1" key="1">
    <citation type="submission" date="2018-02" db="EMBL/GenBank/DDBJ databases">
        <authorList>
            <person name="Cohen D.B."/>
            <person name="Kent A.D."/>
        </authorList>
    </citation>
    <scope>NUCLEOTIDE SEQUENCE</scope>
</reference>
<organism evidence="1">
    <name type="scientific">Fagus sylvatica</name>
    <name type="common">Beechnut</name>
    <dbReference type="NCBI Taxonomy" id="28930"/>
    <lineage>
        <taxon>Eukaryota</taxon>
        <taxon>Viridiplantae</taxon>
        <taxon>Streptophyta</taxon>
        <taxon>Embryophyta</taxon>
        <taxon>Tracheophyta</taxon>
        <taxon>Spermatophyta</taxon>
        <taxon>Magnoliopsida</taxon>
        <taxon>eudicotyledons</taxon>
        <taxon>Gunneridae</taxon>
        <taxon>Pentapetalae</taxon>
        <taxon>rosids</taxon>
        <taxon>fabids</taxon>
        <taxon>Fagales</taxon>
        <taxon>Fagaceae</taxon>
        <taxon>Fagus</taxon>
    </lineage>
</organism>
<accession>A0A2N9FXR7</accession>
<protein>
    <submittedName>
        <fullName evidence="1">Uncharacterized protein</fullName>
    </submittedName>
</protein>
<evidence type="ECO:0000313" key="1">
    <source>
        <dbReference type="EMBL" id="SPC91789.1"/>
    </source>
</evidence>
<sequence length="102" mass="10916">MLIGGMSLLVSMGVIGMGGIRRKVGEGMGSVCGSISNLVGLGSLGMFSILLEPVIQSGFGWIGGMMRGCYGMFSPPFIRLPFISKLRCPNTYLGIMMIWYGR</sequence>
<gene>
    <name evidence="1" type="ORF">FSB_LOCUS19671</name>
</gene>
<dbReference type="AlphaFoldDB" id="A0A2N9FXR7"/>
<proteinExistence type="predicted"/>
<name>A0A2N9FXR7_FAGSY</name>